<keyword evidence="3" id="KW-1185">Reference proteome</keyword>
<accession>A0ABN3QWQ7</accession>
<feature type="region of interest" description="Disordered" evidence="1">
    <location>
        <begin position="1"/>
        <end position="34"/>
    </location>
</feature>
<reference evidence="2 3" key="1">
    <citation type="journal article" date="2019" name="Int. J. Syst. Evol. Microbiol.">
        <title>The Global Catalogue of Microorganisms (GCM) 10K type strain sequencing project: providing services to taxonomists for standard genome sequencing and annotation.</title>
        <authorList>
            <consortium name="The Broad Institute Genomics Platform"/>
            <consortium name="The Broad Institute Genome Sequencing Center for Infectious Disease"/>
            <person name="Wu L."/>
            <person name="Ma J."/>
        </authorList>
    </citation>
    <scope>NUCLEOTIDE SEQUENCE [LARGE SCALE GENOMIC DNA]</scope>
    <source>
        <strain evidence="2 3">JCM 6833</strain>
    </source>
</reference>
<evidence type="ECO:0000313" key="2">
    <source>
        <dbReference type="EMBL" id="GAA2637401.1"/>
    </source>
</evidence>
<comment type="caution">
    <text evidence="2">The sequence shown here is derived from an EMBL/GenBank/DDBJ whole genome shotgun (WGS) entry which is preliminary data.</text>
</comment>
<feature type="compositionally biased region" description="Low complexity" evidence="1">
    <location>
        <begin position="15"/>
        <end position="24"/>
    </location>
</feature>
<dbReference type="RefSeq" id="WP_344549032.1">
    <property type="nucleotide sequence ID" value="NZ_BAAATD010000022.1"/>
</dbReference>
<organism evidence="2 3">
    <name type="scientific">Actinomadura fulvescens</name>
    <dbReference type="NCBI Taxonomy" id="46160"/>
    <lineage>
        <taxon>Bacteria</taxon>
        <taxon>Bacillati</taxon>
        <taxon>Actinomycetota</taxon>
        <taxon>Actinomycetes</taxon>
        <taxon>Streptosporangiales</taxon>
        <taxon>Thermomonosporaceae</taxon>
        <taxon>Actinomadura</taxon>
    </lineage>
</organism>
<evidence type="ECO:0000313" key="3">
    <source>
        <dbReference type="Proteomes" id="UP001501509"/>
    </source>
</evidence>
<protein>
    <submittedName>
        <fullName evidence="2">Uncharacterized protein</fullName>
    </submittedName>
</protein>
<proteinExistence type="predicted"/>
<dbReference type="EMBL" id="BAAATD010000022">
    <property type="protein sequence ID" value="GAA2637401.1"/>
    <property type="molecule type" value="Genomic_DNA"/>
</dbReference>
<name>A0ABN3QWQ7_9ACTN</name>
<dbReference type="Proteomes" id="UP001501509">
    <property type="component" value="Unassembled WGS sequence"/>
</dbReference>
<evidence type="ECO:0000256" key="1">
    <source>
        <dbReference type="SAM" id="MobiDB-lite"/>
    </source>
</evidence>
<gene>
    <name evidence="2" type="ORF">GCM10010411_91170</name>
</gene>
<sequence length="48" mass="5078">MRAFRHVAPFSTVHASSTDATAEDAATHPRGPQALDALRDACVNTVLT</sequence>